<sequence>MFGDVAAARGGAAGPLRGGAGRFAQQQRLPGRGGVVKGEQGFSLVELLLALAIGCGLSGVILQVLVAEGATSQRFGRLLRERAVAQRTMELVRGDLLHARGMADPAGLAPACNLAGRSVVLHLDTASGPITYSLGKPAEPIWRGKVLMRCGPAYGLHGELGSGAAQNRVVLDALAASDGFRAQPSGAGVLQLELAQAWADGGRLSSRLPVAIGAN</sequence>
<dbReference type="InterPro" id="IPR012902">
    <property type="entry name" value="N_methyl_site"/>
</dbReference>
<dbReference type="Pfam" id="PF07963">
    <property type="entry name" value="N_methyl"/>
    <property type="match status" value="1"/>
</dbReference>
<dbReference type="NCBIfam" id="TIGR02532">
    <property type="entry name" value="IV_pilin_GFxxxE"/>
    <property type="match status" value="1"/>
</dbReference>
<dbReference type="Proteomes" id="UP000243002">
    <property type="component" value="Unassembled WGS sequence"/>
</dbReference>
<dbReference type="EMBL" id="PXXO01000003">
    <property type="protein sequence ID" value="PSJ06638.1"/>
    <property type="molecule type" value="Genomic_DNA"/>
</dbReference>
<protein>
    <submittedName>
        <fullName evidence="1">Prepilin-type cleavage/methylation domain-containing protein</fullName>
    </submittedName>
</protein>
<evidence type="ECO:0000313" key="1">
    <source>
        <dbReference type="EMBL" id="PSJ06638.1"/>
    </source>
</evidence>
<organism evidence="1 2">
    <name type="scientific">Cyanobium usitatum str. Tous</name>
    <dbReference type="NCBI Taxonomy" id="2116684"/>
    <lineage>
        <taxon>Bacteria</taxon>
        <taxon>Bacillati</taxon>
        <taxon>Cyanobacteriota</taxon>
        <taxon>Cyanophyceae</taxon>
        <taxon>Synechococcales</taxon>
        <taxon>Prochlorococcaceae</taxon>
        <taxon>Cyanobium</taxon>
    </lineage>
</organism>
<evidence type="ECO:0000313" key="2">
    <source>
        <dbReference type="Proteomes" id="UP000243002"/>
    </source>
</evidence>
<name>A0A2P7MZI2_9CYAN</name>
<reference evidence="1 2" key="1">
    <citation type="journal article" date="2018" name="Environ. Microbiol.">
        <title>Ecological and genomic features of two widespread freshwater picocyanobacteria.</title>
        <authorList>
            <person name="Cabello-Yeves P.J."/>
            <person name="Picazo A."/>
            <person name="Camacho A."/>
            <person name="Callieri C."/>
            <person name="Rosselli R."/>
            <person name="Roda-Garcia J.J."/>
            <person name="Coutinho F.H."/>
            <person name="Rodriguez-Valera F."/>
        </authorList>
    </citation>
    <scope>NUCLEOTIDE SEQUENCE [LARGE SCALE GENOMIC DNA]</scope>
    <source>
        <strain evidence="1 2">Tous</strain>
    </source>
</reference>
<proteinExistence type="predicted"/>
<accession>A0A2P7MZI2</accession>
<keyword evidence="2" id="KW-1185">Reference proteome</keyword>
<gene>
    <name evidence="1" type="ORF">C7K55_04115</name>
</gene>
<comment type="caution">
    <text evidence="1">The sequence shown here is derived from an EMBL/GenBank/DDBJ whole genome shotgun (WGS) entry which is preliminary data.</text>
</comment>
<dbReference type="AlphaFoldDB" id="A0A2P7MZI2"/>